<sequence>MRQRKQNYITLSCDGEVVPQRGAAAPAPESADVAYRLSRMVEEAAAALPLAPNALEAADASEYTAVAPGEAQASSRARVAADAQAGAPATAAQPVALVMARSKAAKRLLQAVADAGFCACAVYTQDRRGEGYLKAAQRTVCLGERYSDALFGNGHAVLQAADECGAAVVLLSDEALPLAEVDSFLARAAARGVRVFRAMSPDAPALGWILCSTDKPPLDDGTWRTCQRCGLSFDEASLASGHSTCPSCGGYFRMSSAERIDDTLDAGSFEEWNRSVPETDPLGFPGYGGKLAAQRAKTGLEEAVRTGEGRIAGLRVAVGIMESQFFMGSMGSVVGEKLCRLVERATDERLPVVIFTASGGARMQEGLVSLMQMAKVSCALARHGEAGLPYLSVLTDPTTGGVTASFAMQGDVVLAEPGALIGFAGQRVIRDTIKQELPEGFQTAEFALEHGLIDAIVERSEMRSTLAHLLAIHLATARSNRGAHEPGDCAILVDFQTVRDNLEHGTDTYNTVTYGLLEPEGGLPFGESSPWRPRRAQQLLGGLAGRLERKASGAVSPKRLGKVLARGGFDAEGGASLEVNGAPADISAAAAVDPGNRAWQSVQLARNVHRPTARAYIDAFVDGFIELHGDRSFGDDAAVVAGVGWIGGRAVTVIAQEKGADLKERIRRNFGCPQPEGYRKSLRLMRQAEKFGRPVVCLVDTQGAFCGMEAEERGQGNAIADNLLALAGLRVPVVSVLVGEGGSGGALALALADRVAMQEHAVYSVLSPEGFASILWKDRTRAPEAAAVMKMSAAEACQMGIVDAVLSEGPAPAHENPEAAAEQVRAYVSAALAELAEQPTEALLQARYERFAKF</sequence>
<comment type="subunit">
    <text evidence="5">Acetyl-CoA carboxylase is a heterotetramer composed of biotin carboxyl carrier protein (AccB), biotin carboxylase (AccC) and two subunits of ACCase subunit beta/alpha.</text>
</comment>
<comment type="cofactor">
    <cofactor evidence="17">
        <name>Zn(2+)</name>
        <dbReference type="ChEBI" id="CHEBI:29105"/>
    </cofactor>
    <text evidence="17">Binds 1 zinc ion per subunit.</text>
</comment>
<evidence type="ECO:0000256" key="14">
    <source>
        <dbReference type="ARBA" id="ARBA00025280"/>
    </source>
</evidence>
<name>A0A369M2B6_9ACTN</name>
<dbReference type="InterPro" id="IPR011762">
    <property type="entry name" value="COA_CT_N"/>
</dbReference>
<comment type="similarity">
    <text evidence="17">Belongs to the AccD/PCCB family.</text>
</comment>
<dbReference type="InterPro" id="IPR000438">
    <property type="entry name" value="Acetyl_CoA_COase_Trfase_b_su"/>
</dbReference>
<dbReference type="EC" id="2.1.3.15" evidence="16"/>
<dbReference type="NCBIfam" id="TIGR00515">
    <property type="entry name" value="accD"/>
    <property type="match status" value="1"/>
</dbReference>
<dbReference type="Proteomes" id="UP000254000">
    <property type="component" value="Unassembled WGS sequence"/>
</dbReference>
<dbReference type="PANTHER" id="PTHR42853">
    <property type="entry name" value="ACETYL-COENZYME A CARBOXYLASE CARBOXYL TRANSFERASE SUBUNIT ALPHA"/>
    <property type="match status" value="1"/>
</dbReference>
<reference evidence="20 21" key="1">
    <citation type="journal article" date="2018" name="Elife">
        <title>Discovery and characterization of a prevalent human gut bacterial enzyme sufficient for the inactivation of a family of plant toxins.</title>
        <authorList>
            <person name="Koppel N."/>
            <person name="Bisanz J.E."/>
            <person name="Pandelia M.E."/>
            <person name="Turnbaugh P.J."/>
            <person name="Balskus E.P."/>
        </authorList>
    </citation>
    <scope>NUCLEOTIDE SEQUENCE [LARGE SCALE GENOMIC DNA]</scope>
    <source>
        <strain evidence="20 21">3C</strain>
    </source>
</reference>
<feature type="domain" description="CoA carboxyltransferase N-terminal" evidence="18">
    <location>
        <begin position="222"/>
        <end position="488"/>
    </location>
</feature>
<evidence type="ECO:0000259" key="19">
    <source>
        <dbReference type="PROSITE" id="PS50989"/>
    </source>
</evidence>
<evidence type="ECO:0000313" key="20">
    <source>
        <dbReference type="EMBL" id="RDB65562.1"/>
    </source>
</evidence>
<feature type="binding site" evidence="17">
    <location>
        <position position="229"/>
    </location>
    <ligand>
        <name>Zn(2+)</name>
        <dbReference type="ChEBI" id="CHEBI:29105"/>
    </ligand>
</feature>
<dbReference type="GeneID" id="78359135"/>
<dbReference type="GO" id="GO:0008270">
    <property type="term" value="F:zinc ion binding"/>
    <property type="evidence" value="ECO:0007669"/>
    <property type="project" value="UniProtKB-UniRule"/>
</dbReference>
<keyword evidence="9 16" id="KW-0547">Nucleotide-binding</keyword>
<dbReference type="GO" id="GO:0009317">
    <property type="term" value="C:acetyl-CoA carboxylase complex"/>
    <property type="evidence" value="ECO:0007669"/>
    <property type="project" value="InterPro"/>
</dbReference>
<evidence type="ECO:0000256" key="1">
    <source>
        <dbReference type="ARBA" id="ARBA00004496"/>
    </source>
</evidence>
<comment type="pathway">
    <text evidence="2 16">Lipid metabolism; malonyl-CoA biosynthesis; malonyl-CoA from acetyl-CoA: step 1/1.</text>
</comment>
<dbReference type="GO" id="GO:0005524">
    <property type="term" value="F:ATP binding"/>
    <property type="evidence" value="ECO:0007669"/>
    <property type="project" value="UniProtKB-KW"/>
</dbReference>
<gene>
    <name evidence="16" type="primary">accA</name>
    <name evidence="17" type="synonym">accD</name>
    <name evidence="20" type="ORF">C1877_05345</name>
</gene>
<evidence type="ECO:0000256" key="11">
    <source>
        <dbReference type="ARBA" id="ARBA00022840"/>
    </source>
</evidence>
<feature type="binding site" evidence="17">
    <location>
        <position position="245"/>
    </location>
    <ligand>
        <name>Zn(2+)</name>
        <dbReference type="ChEBI" id="CHEBI:29105"/>
    </ligand>
</feature>
<dbReference type="GO" id="GO:0006633">
    <property type="term" value="P:fatty acid biosynthetic process"/>
    <property type="evidence" value="ECO:0007669"/>
    <property type="project" value="UniProtKB-KW"/>
</dbReference>
<evidence type="ECO:0000256" key="17">
    <source>
        <dbReference type="HAMAP-Rule" id="MF_01395"/>
    </source>
</evidence>
<dbReference type="Pfam" id="PF00289">
    <property type="entry name" value="Biotin_carb_N"/>
    <property type="match status" value="1"/>
</dbReference>
<dbReference type="RefSeq" id="WP_114568608.1">
    <property type="nucleotide sequence ID" value="NZ_CABMMS010000003.1"/>
</dbReference>
<comment type="subcellular location">
    <subcellularLocation>
        <location evidence="1 16">Cytoplasm</location>
    </subcellularLocation>
</comment>
<accession>A0A369M2B6</accession>
<feature type="binding site" evidence="17">
    <location>
        <position position="248"/>
    </location>
    <ligand>
        <name>Zn(2+)</name>
        <dbReference type="ChEBI" id="CHEBI:29105"/>
    </ligand>
</feature>
<evidence type="ECO:0000256" key="15">
    <source>
        <dbReference type="ARBA" id="ARBA00049152"/>
    </source>
</evidence>
<dbReference type="EMBL" id="PPTS01000003">
    <property type="protein sequence ID" value="RDB65562.1"/>
    <property type="molecule type" value="Genomic_DNA"/>
</dbReference>
<dbReference type="Gene3D" id="3.90.226.10">
    <property type="entry name" value="2-enoyl-CoA Hydratase, Chain A, domain 1"/>
    <property type="match status" value="2"/>
</dbReference>
<keyword evidence="10 16" id="KW-0276">Fatty acid metabolism</keyword>
<dbReference type="AlphaFoldDB" id="A0A369M2B6"/>
<keyword evidence="12 16" id="KW-0443">Lipid metabolism</keyword>
<keyword evidence="7 16" id="KW-0444">Lipid biosynthesis</keyword>
<dbReference type="InterPro" id="IPR001095">
    <property type="entry name" value="Acetyl_CoA_COase_a_su"/>
</dbReference>
<feature type="binding site" evidence="17">
    <location>
        <position position="226"/>
    </location>
    <ligand>
        <name>Zn(2+)</name>
        <dbReference type="ChEBI" id="CHEBI:29105"/>
    </ligand>
</feature>
<dbReference type="GO" id="GO:0016743">
    <property type="term" value="F:carboxyl- or carbamoyltransferase activity"/>
    <property type="evidence" value="ECO:0007669"/>
    <property type="project" value="UniProtKB-UniRule"/>
</dbReference>
<evidence type="ECO:0000256" key="13">
    <source>
        <dbReference type="ARBA" id="ARBA00023160"/>
    </source>
</evidence>
<protein>
    <recommendedName>
        <fullName evidence="16 17">Multifunctional fusion protein</fullName>
    </recommendedName>
    <domain>
        <recommendedName>
            <fullName evidence="16">Acetyl-coenzyme A carboxylase carboxyl transferase subunit alpha</fullName>
            <shortName evidence="16">ACCase subunit alpha</shortName>
            <shortName evidence="16">Acetyl-CoA carboxylase carboxyltransferase subunit alpha</shortName>
            <ecNumber evidence="16">2.1.3.15</ecNumber>
        </recommendedName>
    </domain>
    <domain>
        <recommendedName>
            <fullName evidence="17">Acetyl-coenzyme A carboxylase carboxyl transferase subunit beta</fullName>
            <shortName evidence="17">ACCase subunit beta</shortName>
            <shortName evidence="17">Acetyl-CoA carboxylase carboxyltransferase subunit beta</shortName>
        </recommendedName>
    </domain>
</protein>
<evidence type="ECO:0000259" key="18">
    <source>
        <dbReference type="PROSITE" id="PS50980"/>
    </source>
</evidence>
<evidence type="ECO:0000256" key="3">
    <source>
        <dbReference type="ARBA" id="ARBA00006276"/>
    </source>
</evidence>
<evidence type="ECO:0000256" key="5">
    <source>
        <dbReference type="ARBA" id="ARBA00011664"/>
    </source>
</evidence>
<comment type="similarity">
    <text evidence="16">Belongs to the AccA family.</text>
</comment>
<evidence type="ECO:0000256" key="8">
    <source>
        <dbReference type="ARBA" id="ARBA00022679"/>
    </source>
</evidence>
<dbReference type="Pfam" id="PF01039">
    <property type="entry name" value="Carboxyl_trans"/>
    <property type="match status" value="1"/>
</dbReference>
<evidence type="ECO:0000256" key="4">
    <source>
        <dbReference type="ARBA" id="ARBA00010284"/>
    </source>
</evidence>
<dbReference type="GO" id="GO:0003989">
    <property type="term" value="F:acetyl-CoA carboxylase activity"/>
    <property type="evidence" value="ECO:0007669"/>
    <property type="project" value="InterPro"/>
</dbReference>
<keyword evidence="21" id="KW-1185">Reference proteome</keyword>
<dbReference type="GO" id="GO:2001295">
    <property type="term" value="P:malonyl-CoA biosynthetic process"/>
    <property type="evidence" value="ECO:0007669"/>
    <property type="project" value="UniProtKB-UniRule"/>
</dbReference>
<keyword evidence="17" id="KW-0862">Zinc</keyword>
<evidence type="ECO:0000256" key="16">
    <source>
        <dbReference type="HAMAP-Rule" id="MF_00823"/>
    </source>
</evidence>
<keyword evidence="8 16" id="KW-0808">Transferase</keyword>
<dbReference type="InterPro" id="IPR034733">
    <property type="entry name" value="AcCoA_carboxyl_beta"/>
</dbReference>
<dbReference type="HAMAP" id="MF_01395">
    <property type="entry name" value="AcetylCoA_CT_beta"/>
    <property type="match status" value="1"/>
</dbReference>
<comment type="catalytic activity">
    <reaction evidence="15 16">
        <text>N(6)-carboxybiotinyl-L-lysyl-[protein] + acetyl-CoA = N(6)-biotinyl-L-lysyl-[protein] + malonyl-CoA</text>
        <dbReference type="Rhea" id="RHEA:54728"/>
        <dbReference type="Rhea" id="RHEA-COMP:10505"/>
        <dbReference type="Rhea" id="RHEA-COMP:10506"/>
        <dbReference type="ChEBI" id="CHEBI:57288"/>
        <dbReference type="ChEBI" id="CHEBI:57384"/>
        <dbReference type="ChEBI" id="CHEBI:83144"/>
        <dbReference type="ChEBI" id="CHEBI:83145"/>
        <dbReference type="EC" id="2.1.3.15"/>
    </reaction>
</comment>
<keyword evidence="13 16" id="KW-0275">Fatty acid biosynthesis</keyword>
<dbReference type="PROSITE" id="PS50989">
    <property type="entry name" value="COA_CT_CTER"/>
    <property type="match status" value="1"/>
</dbReference>
<organism evidence="20 21">
    <name type="scientific">Gordonibacter pamelaeae</name>
    <dbReference type="NCBI Taxonomy" id="471189"/>
    <lineage>
        <taxon>Bacteria</taxon>
        <taxon>Bacillati</taxon>
        <taxon>Actinomycetota</taxon>
        <taxon>Coriobacteriia</taxon>
        <taxon>Eggerthellales</taxon>
        <taxon>Eggerthellaceae</taxon>
        <taxon>Gordonibacter</taxon>
    </lineage>
</organism>
<dbReference type="NCBIfam" id="NF041504">
    <property type="entry name" value="AccA_sub"/>
    <property type="match status" value="1"/>
</dbReference>
<evidence type="ECO:0000256" key="10">
    <source>
        <dbReference type="ARBA" id="ARBA00022832"/>
    </source>
</evidence>
<dbReference type="InterPro" id="IPR005481">
    <property type="entry name" value="BC-like_N"/>
</dbReference>
<evidence type="ECO:0000313" key="21">
    <source>
        <dbReference type="Proteomes" id="UP000254000"/>
    </source>
</evidence>
<keyword evidence="6 16" id="KW-0963">Cytoplasm</keyword>
<dbReference type="HAMAP" id="MF_00823">
    <property type="entry name" value="AcetylCoA_CT_alpha"/>
    <property type="match status" value="1"/>
</dbReference>
<dbReference type="PANTHER" id="PTHR42853:SF3">
    <property type="entry name" value="ACETYL-COENZYME A CARBOXYLASE CARBOXYL TRANSFERASE SUBUNIT ALPHA, CHLOROPLASTIC"/>
    <property type="match status" value="1"/>
</dbReference>
<evidence type="ECO:0000256" key="9">
    <source>
        <dbReference type="ARBA" id="ARBA00022741"/>
    </source>
</evidence>
<dbReference type="InterPro" id="IPR011763">
    <property type="entry name" value="COA_CT_C"/>
</dbReference>
<dbReference type="OrthoDB" id="9772975at2"/>
<comment type="function">
    <text evidence="16">Component of the acetyl coenzyme A carboxylase (ACC) complex. First, biotin carboxylase catalyzes the carboxylation of biotin on its carrier protein (BCCP) and then the CO(2) group is transferred by the carboxyltransferase to acetyl-CoA to form malonyl-CoA.</text>
</comment>
<comment type="function">
    <text evidence="14 17">Component of the acetyl coenzyme A carboxylase (ACC) complex. Biotin carboxylase (BC) catalyzes the carboxylation of biotin on its carrier protein (BCCP) and then the CO(2) group is transferred by the transcarboxylase to acetyl-CoA to form malonyl-CoA.</text>
</comment>
<dbReference type="InterPro" id="IPR029045">
    <property type="entry name" value="ClpP/crotonase-like_dom_sf"/>
</dbReference>
<keyword evidence="17" id="KW-0863">Zinc-finger</keyword>
<evidence type="ECO:0000256" key="12">
    <source>
        <dbReference type="ARBA" id="ARBA00023098"/>
    </source>
</evidence>
<dbReference type="PROSITE" id="PS50980">
    <property type="entry name" value="COA_CT_NTER"/>
    <property type="match status" value="1"/>
</dbReference>
<keyword evidence="11 16" id="KW-0067">ATP-binding</keyword>
<feature type="domain" description="CoA carboxyltransferase C-terminal" evidence="19">
    <location>
        <begin position="583"/>
        <end position="834"/>
    </location>
</feature>
<dbReference type="Pfam" id="PF03255">
    <property type="entry name" value="ACCA"/>
    <property type="match status" value="1"/>
</dbReference>
<comment type="similarity">
    <text evidence="3">In the C-terminal section; belongs to the AccA family.</text>
</comment>
<dbReference type="NCBIfam" id="TIGR00513">
    <property type="entry name" value="accA"/>
    <property type="match status" value="1"/>
</dbReference>
<feature type="zinc finger region" description="C4-type" evidence="17">
    <location>
        <begin position="226"/>
        <end position="248"/>
    </location>
</feature>
<evidence type="ECO:0000256" key="7">
    <source>
        <dbReference type="ARBA" id="ARBA00022516"/>
    </source>
</evidence>
<dbReference type="PRINTS" id="PR01069">
    <property type="entry name" value="ACCCTRFRASEA"/>
</dbReference>
<proteinExistence type="inferred from homology"/>
<dbReference type="NCBIfam" id="NF004344">
    <property type="entry name" value="PRK05724.1"/>
    <property type="match status" value="1"/>
</dbReference>
<dbReference type="SUPFAM" id="SSF52096">
    <property type="entry name" value="ClpP/crotonase"/>
    <property type="match status" value="2"/>
</dbReference>
<comment type="caution">
    <text evidence="20">The sequence shown here is derived from an EMBL/GenBank/DDBJ whole genome shotgun (WGS) entry which is preliminary data.</text>
</comment>
<dbReference type="Gene3D" id="3.40.50.20">
    <property type="match status" value="1"/>
</dbReference>
<comment type="subunit">
    <text evidence="16">Acetyl-CoA carboxylase is a heterohexamer composed of biotin carboxyl carrier protein (AccB), biotin carboxylase (AccC) and two subunits each of ACCase subunit alpha (AccA) and ACCase subunit beta (AccD).</text>
</comment>
<comment type="similarity">
    <text evidence="4">In the N-terminal section; belongs to the AccD/PCCB family.</text>
</comment>
<evidence type="ECO:0000256" key="6">
    <source>
        <dbReference type="ARBA" id="ARBA00022490"/>
    </source>
</evidence>
<evidence type="ECO:0000256" key="2">
    <source>
        <dbReference type="ARBA" id="ARBA00004956"/>
    </source>
</evidence>
<dbReference type="UniPathway" id="UPA00655">
    <property type="reaction ID" value="UER00711"/>
</dbReference>
<keyword evidence="17" id="KW-0479">Metal-binding</keyword>